<feature type="transmembrane region" description="Helical" evidence="11">
    <location>
        <begin position="907"/>
        <end position="935"/>
    </location>
</feature>
<keyword evidence="4 11" id="KW-0812">Transmembrane</keyword>
<dbReference type="Pfam" id="PF00664">
    <property type="entry name" value="ABC_membrane"/>
    <property type="match status" value="2"/>
</dbReference>
<feature type="transmembrane region" description="Helical" evidence="11">
    <location>
        <begin position="106"/>
        <end position="125"/>
    </location>
</feature>
<keyword evidence="8 11" id="KW-0472">Membrane</keyword>
<dbReference type="InterPro" id="IPR050173">
    <property type="entry name" value="ABC_transporter_C-like"/>
</dbReference>
<comment type="caution">
    <text evidence="14">The sequence shown here is derived from an EMBL/GenBank/DDBJ whole genome shotgun (WGS) entry which is preliminary data.</text>
</comment>
<evidence type="ECO:0000256" key="7">
    <source>
        <dbReference type="ARBA" id="ARBA00022989"/>
    </source>
</evidence>
<evidence type="ECO:0000256" key="5">
    <source>
        <dbReference type="ARBA" id="ARBA00022741"/>
    </source>
</evidence>
<keyword evidence="15" id="KW-1185">Reference proteome</keyword>
<dbReference type="InterPro" id="IPR056227">
    <property type="entry name" value="TMD0_ABC"/>
</dbReference>
<dbReference type="InterPro" id="IPR011527">
    <property type="entry name" value="ABC1_TM_dom"/>
</dbReference>
<dbReference type="GO" id="GO:0005886">
    <property type="term" value="C:plasma membrane"/>
    <property type="evidence" value="ECO:0007669"/>
    <property type="project" value="UniProtKB-SubCell"/>
</dbReference>
<feature type="transmembrane region" description="Helical" evidence="11">
    <location>
        <begin position="955"/>
        <end position="981"/>
    </location>
</feature>
<feature type="transmembrane region" description="Helical" evidence="11">
    <location>
        <begin position="38"/>
        <end position="55"/>
    </location>
</feature>
<dbReference type="PROSITE" id="PS00211">
    <property type="entry name" value="ABC_TRANSPORTER_1"/>
    <property type="match status" value="2"/>
</dbReference>
<feature type="transmembrane region" description="Helical" evidence="11">
    <location>
        <begin position="1147"/>
        <end position="1168"/>
    </location>
</feature>
<dbReference type="InterPro" id="IPR044726">
    <property type="entry name" value="ABCC_6TM_D2"/>
</dbReference>
<feature type="domain" description="ABC transmembrane type-1" evidence="13">
    <location>
        <begin position="920"/>
        <end position="1205"/>
    </location>
</feature>
<keyword evidence="2" id="KW-0813">Transport</keyword>
<feature type="transmembrane region" description="Helical" evidence="11">
    <location>
        <begin position="501"/>
        <end position="528"/>
    </location>
</feature>
<evidence type="ECO:0000256" key="6">
    <source>
        <dbReference type="ARBA" id="ARBA00022840"/>
    </source>
</evidence>
<dbReference type="GO" id="GO:0140359">
    <property type="term" value="F:ABC-type transporter activity"/>
    <property type="evidence" value="ECO:0007669"/>
    <property type="project" value="InterPro"/>
</dbReference>
<feature type="transmembrane region" description="Helical" evidence="11">
    <location>
        <begin position="326"/>
        <end position="346"/>
    </location>
</feature>
<dbReference type="EMBL" id="WIGN01000050">
    <property type="protein sequence ID" value="KAF6813735.1"/>
    <property type="molecule type" value="Genomic_DNA"/>
</dbReference>
<dbReference type="SUPFAM" id="SSF52540">
    <property type="entry name" value="P-loop containing nucleoside triphosphate hydrolases"/>
    <property type="match status" value="2"/>
</dbReference>
<feature type="transmembrane region" description="Helical" evidence="11">
    <location>
        <begin position="427"/>
        <end position="444"/>
    </location>
</feature>
<dbReference type="PROSITE" id="PS50893">
    <property type="entry name" value="ABC_TRANSPORTER_2"/>
    <property type="match status" value="2"/>
</dbReference>
<proteinExistence type="predicted"/>
<name>A0A8H6JJJ0_9PEZI</name>
<dbReference type="PANTHER" id="PTHR24223:SF399">
    <property type="entry name" value="ABC TRANSPORTER ATNG"/>
    <property type="match status" value="1"/>
</dbReference>
<evidence type="ECO:0000256" key="2">
    <source>
        <dbReference type="ARBA" id="ARBA00022448"/>
    </source>
</evidence>
<feature type="compositionally biased region" description="Acidic residues" evidence="10">
    <location>
        <begin position="610"/>
        <end position="619"/>
    </location>
</feature>
<feature type="compositionally biased region" description="Basic and acidic residues" evidence="10">
    <location>
        <begin position="884"/>
        <end position="894"/>
    </location>
</feature>
<feature type="domain" description="ABC transporter" evidence="12">
    <location>
        <begin position="633"/>
        <end position="861"/>
    </location>
</feature>
<dbReference type="InterPro" id="IPR036640">
    <property type="entry name" value="ABC1_TM_sf"/>
</dbReference>
<feature type="region of interest" description="Disordered" evidence="10">
    <location>
        <begin position="859"/>
        <end position="894"/>
    </location>
</feature>
<sequence length="1524" mass="166665">MQNASFIECSPAADDAFGPIVQNCRDGFDFTLTFEQCLFTILPSSLLLLAAPLRFRRLYRLPRAVSGNALRLAKQAAVGVLAALQLALIVLWIRHPDVGRLRTVSIAASCISLVASIVFGGLSYIEHSKSLKPSSLLNTYTLASLVLDGAILRTMWLSHLSVAIRAVFSASFALKTALVILEAQEKTRYLVGGGGPRSPEETSGIYSRGLFWWLTPLLLTGFRRILKPLDLFTLDESMTAAVLNDRFWSYWNEAPSPAPGPSDESPRPHTYRLIWACVKTLKWQLLVVVPPRLCLLAFTICQPLVLNRFLEFLQNPDESINHGYGLIGAYGLVYLGNSVASSFYWHKAFRSVTMLRGILVAAVYSKTTELSVSTGDDSAAVTLMSTDVEAIVRAWREIHEFWANIIQIALATWILSTHIGYAAAGPIIVSLAALAITIGFAPATQKYQVSWIESVQKRIGITSSMMGHVKSIKVSGLTQKLSETIAELRLSEMKAAVPFRVIAAITSAIAQIPLMIAPAVAFVMYTSIASKTGQNLDATRLFAALSLIILLASPLFFIFETVLDLSAALGCFHRIETYLCRQSRVEYRTLPSASSPGGPLNEPKMPPGDMEQEELESDDGSNKEKTFRPNGAIKVKGASFSWKPESKTGVGIPDLTVGEGQLVMLVGPVASGKTTFLKGLLGEVPHATGKVTLSSTRISWCEQSPWLMDASIRKNIICFSDFDADLYGQVVRACDLEKDMAQLPEGDETAIGSKGIALSGGQKQRVALARAIYSRPQIAIFDDVFSGLDNTTAKGVFRRLFSPDGGILRAWGTTVVLSTQSVGFLPQADVVVALADGKIEQMGTFEDCRKADGYIRSLVPTNDSSEGTTAIEPTDEASGQVSAPEKKATVKQEDDDMRRQLGDWSVYSFYFGTVGVVLIATMLLLQLIWAFFSTFPTVWLKFWTDHEATSPNQDAAYYLGVYSAFQISGVICFAVLIWFVLVPVASKSGINLHEKLLKAVMHAPLSLFTTTDIGSITTRFSQDIGLIDRNLPLALVISIASEQPFGLFTCIGKAILIASASWYIAISFPFLILVFYYIQRAYLRTSRQLRFLDLEEKAPVYTHFLETLSGLSTLRAQAMVPFSITQSYDLIDRSQRPFYILLLTQQWLTLVLDLTTTALALLVVGLAVHLRHTVSVGLTGVSLVQLISFTETLKLLIQFWTSLETSIGAVARIKNFADDTPDEIEEDAAKRNLLKPEGHQVTQMITPGWPDKGAIEFRDVSASYTEVSNDEDTAIKALNGITLSIQAGEKIGIVGRTGSGKSSLLLALLRLLPLSSGTIAIDGLPLEALPPLDLRSAIIAISQDQFVLPGTVRQNTDPFGAAASDDAIASALGRLGLWDVIQENGGLDAEFSEEALSHGQRQLFFLARALLRRDVGRVALLDEATSRYARTSSSLPKQIGNVTDPVLSVDAHTERMVRNLIRDEFKDHTVIAIAHRLDTVADFDRVVVLDKGRIVEVGEPHQLLLKEGGKFRALWDASKHRDAN</sequence>
<dbReference type="FunFam" id="1.20.1560.10:FF:000066">
    <property type="entry name" value="ABC multidrug transporter (Eurofung)"/>
    <property type="match status" value="1"/>
</dbReference>
<dbReference type="CDD" id="cd18580">
    <property type="entry name" value="ABC_6TM_ABCC_D2"/>
    <property type="match status" value="1"/>
</dbReference>
<evidence type="ECO:0000313" key="15">
    <source>
        <dbReference type="Proteomes" id="UP000652219"/>
    </source>
</evidence>
<dbReference type="SMART" id="SM00382">
    <property type="entry name" value="AAA"/>
    <property type="match status" value="2"/>
</dbReference>
<feature type="domain" description="ABC transmembrane type-1" evidence="13">
    <location>
        <begin position="293"/>
        <end position="567"/>
    </location>
</feature>
<gene>
    <name evidence="14" type="ORF">CSOJ01_04461</name>
</gene>
<feature type="transmembrane region" description="Helical" evidence="11">
    <location>
        <begin position="1054"/>
        <end position="1078"/>
    </location>
</feature>
<dbReference type="Pfam" id="PF00005">
    <property type="entry name" value="ABC_tran"/>
    <property type="match status" value="2"/>
</dbReference>
<comment type="subcellular location">
    <subcellularLocation>
        <location evidence="1">Cell membrane</location>
        <topology evidence="1">Multi-pass membrane protein</topology>
    </subcellularLocation>
</comment>
<evidence type="ECO:0000256" key="11">
    <source>
        <dbReference type="SAM" id="Phobius"/>
    </source>
</evidence>
<evidence type="ECO:0000259" key="12">
    <source>
        <dbReference type="PROSITE" id="PS50893"/>
    </source>
</evidence>
<dbReference type="CDD" id="cd18579">
    <property type="entry name" value="ABC_6TM_ABCC_D1"/>
    <property type="match status" value="1"/>
</dbReference>
<organism evidence="14 15">
    <name type="scientific">Colletotrichum sojae</name>
    <dbReference type="NCBI Taxonomy" id="2175907"/>
    <lineage>
        <taxon>Eukaryota</taxon>
        <taxon>Fungi</taxon>
        <taxon>Dikarya</taxon>
        <taxon>Ascomycota</taxon>
        <taxon>Pezizomycotina</taxon>
        <taxon>Sordariomycetes</taxon>
        <taxon>Hypocreomycetidae</taxon>
        <taxon>Glomerellales</taxon>
        <taxon>Glomerellaceae</taxon>
        <taxon>Colletotrichum</taxon>
        <taxon>Colletotrichum orchidearum species complex</taxon>
    </lineage>
</organism>
<feature type="transmembrane region" description="Helical" evidence="11">
    <location>
        <begin position="76"/>
        <end position="94"/>
    </location>
</feature>
<evidence type="ECO:0000256" key="4">
    <source>
        <dbReference type="ARBA" id="ARBA00022692"/>
    </source>
</evidence>
<dbReference type="InterPro" id="IPR044746">
    <property type="entry name" value="ABCC_6TM_D1"/>
</dbReference>
<evidence type="ECO:0000256" key="8">
    <source>
        <dbReference type="ARBA" id="ARBA00023136"/>
    </source>
</evidence>
<evidence type="ECO:0000256" key="1">
    <source>
        <dbReference type="ARBA" id="ARBA00004651"/>
    </source>
</evidence>
<reference evidence="14 15" key="1">
    <citation type="journal article" date="2020" name="Phytopathology">
        <title>Genome Sequence Resources of Colletotrichum truncatum, C. plurivorum, C. musicola, and C. sojae: Four Species Pathogenic to Soybean (Glycine max).</title>
        <authorList>
            <person name="Rogerio F."/>
            <person name="Boufleur T.R."/>
            <person name="Ciampi-Guillardi M."/>
            <person name="Sukno S.A."/>
            <person name="Thon M.R."/>
            <person name="Massola Junior N.S."/>
            <person name="Baroncelli R."/>
        </authorList>
    </citation>
    <scope>NUCLEOTIDE SEQUENCE [LARGE SCALE GENOMIC DNA]</scope>
    <source>
        <strain evidence="14 15">LFN0009</strain>
    </source>
</reference>
<dbReference type="Gene3D" id="1.20.1560.10">
    <property type="entry name" value="ABC transporter type 1, transmembrane domain"/>
    <property type="match status" value="2"/>
</dbReference>
<keyword evidence="6" id="KW-0067">ATP-binding</keyword>
<feature type="transmembrane region" description="Helical" evidence="11">
    <location>
        <begin position="285"/>
        <end position="306"/>
    </location>
</feature>
<keyword evidence="9" id="KW-0325">Glycoprotein</keyword>
<keyword evidence="3" id="KW-1003">Cell membrane</keyword>
<feature type="transmembrane region" description="Helical" evidence="11">
    <location>
        <begin position="540"/>
        <end position="559"/>
    </location>
</feature>
<feature type="region of interest" description="Disordered" evidence="10">
    <location>
        <begin position="590"/>
        <end position="628"/>
    </location>
</feature>
<dbReference type="Pfam" id="PF24357">
    <property type="entry name" value="TMD0_ABC"/>
    <property type="match status" value="1"/>
</dbReference>
<accession>A0A8H6JJJ0</accession>
<dbReference type="GO" id="GO:0016887">
    <property type="term" value="F:ATP hydrolysis activity"/>
    <property type="evidence" value="ECO:0007669"/>
    <property type="project" value="InterPro"/>
</dbReference>
<dbReference type="InterPro" id="IPR003593">
    <property type="entry name" value="AAA+_ATPase"/>
</dbReference>
<dbReference type="PROSITE" id="PS50929">
    <property type="entry name" value="ABC_TM1F"/>
    <property type="match status" value="2"/>
</dbReference>
<dbReference type="SUPFAM" id="SSF90123">
    <property type="entry name" value="ABC transporter transmembrane region"/>
    <property type="match status" value="2"/>
</dbReference>
<dbReference type="FunFam" id="1.20.1560.10:FF:000055">
    <property type="entry name" value="ABC multidrug transporter (Eurofung)"/>
    <property type="match status" value="1"/>
</dbReference>
<keyword evidence="7 11" id="KW-1133">Transmembrane helix</keyword>
<protein>
    <submittedName>
        <fullName evidence="14">ABC multidrug transporter</fullName>
    </submittedName>
</protein>
<dbReference type="InterPro" id="IPR027417">
    <property type="entry name" value="P-loop_NTPase"/>
</dbReference>
<evidence type="ECO:0000256" key="10">
    <source>
        <dbReference type="SAM" id="MobiDB-lite"/>
    </source>
</evidence>
<evidence type="ECO:0000256" key="9">
    <source>
        <dbReference type="ARBA" id="ARBA00023180"/>
    </source>
</evidence>
<dbReference type="PANTHER" id="PTHR24223">
    <property type="entry name" value="ATP-BINDING CASSETTE SUB-FAMILY C"/>
    <property type="match status" value="1"/>
</dbReference>
<keyword evidence="5" id="KW-0547">Nucleotide-binding</keyword>
<dbReference type="Proteomes" id="UP000652219">
    <property type="component" value="Unassembled WGS sequence"/>
</dbReference>
<evidence type="ECO:0000259" key="13">
    <source>
        <dbReference type="PROSITE" id="PS50929"/>
    </source>
</evidence>
<evidence type="ECO:0000256" key="3">
    <source>
        <dbReference type="ARBA" id="ARBA00022475"/>
    </source>
</evidence>
<dbReference type="CDD" id="cd03250">
    <property type="entry name" value="ABCC_MRP_domain1"/>
    <property type="match status" value="1"/>
</dbReference>
<dbReference type="InterPro" id="IPR003439">
    <property type="entry name" value="ABC_transporter-like_ATP-bd"/>
</dbReference>
<dbReference type="GO" id="GO:0005524">
    <property type="term" value="F:ATP binding"/>
    <property type="evidence" value="ECO:0007669"/>
    <property type="project" value="UniProtKB-KW"/>
</dbReference>
<dbReference type="Gene3D" id="3.40.50.300">
    <property type="entry name" value="P-loop containing nucleotide triphosphate hydrolases"/>
    <property type="match status" value="2"/>
</dbReference>
<feature type="domain" description="ABC transporter" evidence="12">
    <location>
        <begin position="1255"/>
        <end position="1516"/>
    </location>
</feature>
<feature type="compositionally biased region" description="Polar residues" evidence="10">
    <location>
        <begin position="859"/>
        <end position="868"/>
    </location>
</feature>
<evidence type="ECO:0000313" key="14">
    <source>
        <dbReference type="EMBL" id="KAF6813735.1"/>
    </source>
</evidence>
<dbReference type="InterPro" id="IPR017871">
    <property type="entry name" value="ABC_transporter-like_CS"/>
</dbReference>